<protein>
    <recommendedName>
        <fullName evidence="3">Helix-turn-helix domain-containing protein</fullName>
    </recommendedName>
</protein>
<proteinExistence type="predicted"/>
<name>A0A250DJL8_9BURK</name>
<dbReference type="AlphaFoldDB" id="A0A250DJL8"/>
<evidence type="ECO:0000313" key="1">
    <source>
        <dbReference type="EMBL" id="ATA54568.1"/>
    </source>
</evidence>
<sequence length="101" mass="11109">MRPAGEVRMALLRAAHELATPDCAPTLREMAHRAQVGLKAARETVAHMRRGGTLCIARTRKVPYRNRPVAEYVPRAEAPEPGPDRHALHSLLCSWPTAPVA</sequence>
<gene>
    <name evidence="1" type="ORF">CKY39_16140</name>
</gene>
<evidence type="ECO:0008006" key="3">
    <source>
        <dbReference type="Google" id="ProtNLM"/>
    </source>
</evidence>
<dbReference type="Proteomes" id="UP000217154">
    <property type="component" value="Chromosome"/>
</dbReference>
<accession>A0A250DJL8</accession>
<dbReference type="EMBL" id="CP023284">
    <property type="protein sequence ID" value="ATA54568.1"/>
    <property type="molecule type" value="Genomic_DNA"/>
</dbReference>
<organism evidence="1 2">
    <name type="scientific">Variovorax boronicumulans</name>
    <dbReference type="NCBI Taxonomy" id="436515"/>
    <lineage>
        <taxon>Bacteria</taxon>
        <taxon>Pseudomonadati</taxon>
        <taxon>Pseudomonadota</taxon>
        <taxon>Betaproteobacteria</taxon>
        <taxon>Burkholderiales</taxon>
        <taxon>Comamonadaceae</taxon>
        <taxon>Variovorax</taxon>
    </lineage>
</organism>
<evidence type="ECO:0000313" key="2">
    <source>
        <dbReference type="Proteomes" id="UP000217154"/>
    </source>
</evidence>
<dbReference type="KEGG" id="vbo:CKY39_16140"/>
<reference evidence="1 2" key="1">
    <citation type="submission" date="2017-09" db="EMBL/GenBank/DDBJ databases">
        <title>The diverse metabolic capabilities of V. boronicumulans make it an excellent choice for continued studies on novel biodegradation.</title>
        <authorList>
            <person name="Sun S."/>
        </authorList>
    </citation>
    <scope>NUCLEOTIDE SEQUENCE [LARGE SCALE GENOMIC DNA]</scope>
    <source>
        <strain evidence="1 2">J1</strain>
    </source>
</reference>